<name>A0A1S0UBY5_LOALO</name>
<dbReference type="CTD" id="9937447"/>
<gene>
    <name evidence="1" type="ORF">LOAG_00092</name>
</gene>
<dbReference type="GeneID" id="9937447"/>
<dbReference type="AlphaFoldDB" id="A0A1S0UBY5"/>
<proteinExistence type="predicted"/>
<dbReference type="EMBL" id="JH712077">
    <property type="protein sequence ID" value="EFO28403.1"/>
    <property type="molecule type" value="Genomic_DNA"/>
</dbReference>
<dbReference type="KEGG" id="loa:LOAG_00092"/>
<evidence type="ECO:0000313" key="1">
    <source>
        <dbReference type="EMBL" id="EFO28403.1"/>
    </source>
</evidence>
<sequence length="131" mass="14529">MFSSPIRSRLGSQLILITGREVCYQFAIPGIREVCYQFAIPGIREVCYQFAIPAIPGIREVCYQFAIPGEVSSVTAIDLPSSGKGRERGVGLEVTEEGSYGRSMCRYNKELARRKFSHVVGRKDCLDDGDS</sequence>
<dbReference type="RefSeq" id="XP_003135681.1">
    <property type="nucleotide sequence ID" value="XM_003135633.1"/>
</dbReference>
<protein>
    <submittedName>
        <fullName evidence="1">Uncharacterized protein</fullName>
    </submittedName>
</protein>
<dbReference type="InParanoid" id="A0A1S0UBY5"/>
<reference evidence="1" key="1">
    <citation type="submission" date="2012-04" db="EMBL/GenBank/DDBJ databases">
        <title>The Genome Sequence of Loa loa.</title>
        <authorList>
            <consortium name="The Broad Institute Genome Sequencing Platform"/>
            <consortium name="Broad Institute Genome Sequencing Center for Infectious Disease"/>
            <person name="Nutman T.B."/>
            <person name="Fink D.L."/>
            <person name="Russ C."/>
            <person name="Young S."/>
            <person name="Zeng Q."/>
            <person name="Gargeya S."/>
            <person name="Alvarado L."/>
            <person name="Berlin A."/>
            <person name="Chapman S.B."/>
            <person name="Chen Z."/>
            <person name="Freedman E."/>
            <person name="Gellesch M."/>
            <person name="Goldberg J."/>
            <person name="Griggs A."/>
            <person name="Gujja S."/>
            <person name="Heilman E.R."/>
            <person name="Heiman D."/>
            <person name="Howarth C."/>
            <person name="Mehta T."/>
            <person name="Neiman D."/>
            <person name="Pearson M."/>
            <person name="Roberts A."/>
            <person name="Saif S."/>
            <person name="Shea T."/>
            <person name="Shenoy N."/>
            <person name="Sisk P."/>
            <person name="Stolte C."/>
            <person name="Sykes S."/>
            <person name="White J."/>
            <person name="Yandava C."/>
            <person name="Haas B."/>
            <person name="Henn M.R."/>
            <person name="Nusbaum C."/>
            <person name="Birren B."/>
        </authorList>
    </citation>
    <scope>NUCLEOTIDE SEQUENCE [LARGE SCALE GENOMIC DNA]</scope>
</reference>
<accession>A0A1S0UBY5</accession>
<organism evidence="1">
    <name type="scientific">Loa loa</name>
    <name type="common">Eye worm</name>
    <name type="synonym">Filaria loa</name>
    <dbReference type="NCBI Taxonomy" id="7209"/>
    <lineage>
        <taxon>Eukaryota</taxon>
        <taxon>Metazoa</taxon>
        <taxon>Ecdysozoa</taxon>
        <taxon>Nematoda</taxon>
        <taxon>Chromadorea</taxon>
        <taxon>Rhabditida</taxon>
        <taxon>Spirurina</taxon>
        <taxon>Spiruromorpha</taxon>
        <taxon>Filarioidea</taxon>
        <taxon>Onchocercidae</taxon>
        <taxon>Loa</taxon>
    </lineage>
</organism>